<dbReference type="PANTHER" id="PTHR47495:SF3">
    <property type="entry name" value="BLR6219 PROTEIN"/>
    <property type="match status" value="1"/>
</dbReference>
<proteinExistence type="predicted"/>
<evidence type="ECO:0000313" key="2">
    <source>
        <dbReference type="EMBL" id="CAG9184683.1"/>
    </source>
</evidence>
<dbReference type="InterPro" id="IPR000674">
    <property type="entry name" value="Ald_Oxase/Xan_DH_a/b"/>
</dbReference>
<evidence type="ECO:0000313" key="3">
    <source>
        <dbReference type="Proteomes" id="UP000706525"/>
    </source>
</evidence>
<dbReference type="Pfam" id="PF20256">
    <property type="entry name" value="MoCoBD_2"/>
    <property type="match status" value="2"/>
</dbReference>
<protein>
    <submittedName>
        <fullName evidence="2">Isoquinoline 1-oxidoreductase subunit beta</fullName>
        <ecNumber evidence="2">1.3.99.16</ecNumber>
    </submittedName>
</protein>
<evidence type="ECO:0000259" key="1">
    <source>
        <dbReference type="SMART" id="SM01008"/>
    </source>
</evidence>
<dbReference type="PANTHER" id="PTHR47495">
    <property type="entry name" value="ALDEHYDE DEHYDROGENASE"/>
    <property type="match status" value="1"/>
</dbReference>
<dbReference type="Proteomes" id="UP000706525">
    <property type="component" value="Unassembled WGS sequence"/>
</dbReference>
<dbReference type="PROSITE" id="PS51318">
    <property type="entry name" value="TAT"/>
    <property type="match status" value="1"/>
</dbReference>
<dbReference type="Gene3D" id="3.30.365.10">
    <property type="entry name" value="Aldehyde oxidase/xanthine dehydrogenase, molybdopterin binding domain"/>
    <property type="match status" value="4"/>
</dbReference>
<dbReference type="InterPro" id="IPR008274">
    <property type="entry name" value="AldOxase/xan_DH_MoCoBD1"/>
</dbReference>
<gene>
    <name evidence="2" type="primary">iorB_4</name>
    <name evidence="2" type="ORF">LMG32289_05692</name>
</gene>
<dbReference type="InterPro" id="IPR006311">
    <property type="entry name" value="TAT_signal"/>
</dbReference>
<feature type="domain" description="Aldehyde oxidase/xanthine dehydrogenase a/b hammerhead" evidence="1">
    <location>
        <begin position="225"/>
        <end position="314"/>
    </location>
</feature>
<accession>A0ABN7ZGW5</accession>
<dbReference type="InterPro" id="IPR052516">
    <property type="entry name" value="N-heterocyclic_Hydroxylase"/>
</dbReference>
<dbReference type="Gene3D" id="3.90.1170.50">
    <property type="entry name" value="Aldehyde oxidase/xanthine dehydrogenase, a/b hammerhead"/>
    <property type="match status" value="1"/>
</dbReference>
<dbReference type="EMBL" id="CAJZAG010000013">
    <property type="protein sequence ID" value="CAG9184683.1"/>
    <property type="molecule type" value="Genomic_DNA"/>
</dbReference>
<dbReference type="RefSeq" id="WP_223994427.1">
    <property type="nucleotide sequence ID" value="NZ_CAJZAG010000013.1"/>
</dbReference>
<reference evidence="2 3" key="1">
    <citation type="submission" date="2021-08" db="EMBL/GenBank/DDBJ databases">
        <authorList>
            <person name="Peeters C."/>
        </authorList>
    </citation>
    <scope>NUCLEOTIDE SEQUENCE [LARGE SCALE GENOMIC DNA]</scope>
    <source>
        <strain evidence="2 3">LMG 32289</strain>
    </source>
</reference>
<dbReference type="SMART" id="SM01008">
    <property type="entry name" value="Ald_Xan_dh_C"/>
    <property type="match status" value="1"/>
</dbReference>
<dbReference type="EC" id="1.3.99.16" evidence="2"/>
<dbReference type="GO" id="GO:0047121">
    <property type="term" value="F:isoquinoline 1-oxidoreductase activity"/>
    <property type="evidence" value="ECO:0007669"/>
    <property type="project" value="UniProtKB-EC"/>
</dbReference>
<comment type="caution">
    <text evidence="2">The sequence shown here is derived from an EMBL/GenBank/DDBJ whole genome shotgun (WGS) entry which is preliminary data.</text>
</comment>
<keyword evidence="2" id="KW-0560">Oxidoreductase</keyword>
<dbReference type="InterPro" id="IPR037165">
    <property type="entry name" value="AldOxase/xan_DH_Mopterin-bd_sf"/>
</dbReference>
<sequence>MSLTTENNQSADVLARPSRRLFLQGGAALTLAVQMGGVVSLAQAAEPKKYGGDAMPGGVVDNPLVFVSIGTDGIVTIVAHRVEMGTGVRTSLPMVVADEMEADWNRVKIVQADANEARYGSQNVDGSRSMRHFLSPMRRVGASARQMLEAAAAAQWNVPVSEVQARNHEVLHTASGRRLGFGELAEAAAKQPVPAANALVLKKPEAFRYIGKGKIVPTDSRDIARGRATYGIDVRLPGMVYAVIARPPVYGGKVRSYDAAETLKVPGVQRVVELKGYDGPPLFNPVGGIAVVATNTWAAMQGRAALKIEWDNTAEIGAKNAGYDSAAFRTTLQTAANQPGKALRNDGDALTTLSSAPAARKVSAEYYIPHLAHASMESPVATARFVDGKCEIWAPSQAPQGALESVAKHVGLDPKDVTVHLTLLGGGFGRKSMADFISEAALVSKALGGTPVKLQWTRDDDLRHDYFHTVSVEHLEASLDNGGKPSAWLHRSAAPTIASTFKVGAEGKADFEAAMTAINIPYQIPGIRLESADVPAHARIGWFRSVSNIPHAFAVQSFVSELAHKAGRDPKDYLLELIGPARRIDPTTLSDKWNYNESPEVYPLDTGRMRRVVEEAARRANWGRKLPKGHGLGIAIAYSFVTYVATVVEVKVDAKGEITIPRVDMAIDCGPQVNPERIRSQVEGGCVMGVGLAMLGEITFKDGSVQQSNFHDFEVLRSHMAPRVINTWLVGGDFDVPAGGVGEPPVPPVAPALCNAIFAATGKRIRSLPIRDQLTRT</sequence>
<keyword evidence="3" id="KW-1185">Reference proteome</keyword>
<dbReference type="SUPFAM" id="SSF56003">
    <property type="entry name" value="Molybdenum cofactor-binding domain"/>
    <property type="match status" value="2"/>
</dbReference>
<dbReference type="InterPro" id="IPR046867">
    <property type="entry name" value="AldOxase/xan_DH_MoCoBD2"/>
</dbReference>
<organism evidence="2 3">
    <name type="scientific">Cupriavidus pampae</name>
    <dbReference type="NCBI Taxonomy" id="659251"/>
    <lineage>
        <taxon>Bacteria</taxon>
        <taxon>Pseudomonadati</taxon>
        <taxon>Pseudomonadota</taxon>
        <taxon>Betaproteobacteria</taxon>
        <taxon>Burkholderiales</taxon>
        <taxon>Burkholderiaceae</taxon>
        <taxon>Cupriavidus</taxon>
    </lineage>
</organism>
<name>A0ABN7ZGW5_9BURK</name>
<dbReference type="InterPro" id="IPR012368">
    <property type="entry name" value="OxRdtase_Mopterin-bd_su_IorB"/>
</dbReference>
<dbReference type="Pfam" id="PF02738">
    <property type="entry name" value="MoCoBD_1"/>
    <property type="match status" value="1"/>
</dbReference>
<dbReference type="PIRSF" id="PIRSF036389">
    <property type="entry name" value="IOR_B"/>
    <property type="match status" value="1"/>
</dbReference>